<evidence type="ECO:0000313" key="2">
    <source>
        <dbReference type="Proteomes" id="UP000186143"/>
    </source>
</evidence>
<dbReference type="OrthoDB" id="5465473at2"/>
<dbReference type="EMBL" id="MKIO01000021">
    <property type="protein sequence ID" value="OLP56834.1"/>
    <property type="molecule type" value="Genomic_DNA"/>
</dbReference>
<dbReference type="RefSeq" id="WP_075633855.1">
    <property type="nucleotide sequence ID" value="NZ_MKIO01000021.1"/>
</dbReference>
<protein>
    <recommendedName>
        <fullName evidence="3">Tail fiber protein</fullName>
    </recommendedName>
</protein>
<dbReference type="STRING" id="1672749.BJF92_12240"/>
<sequence length="388" mass="40281">MRYIPPYGSADPNAPYVDRNAQTAQRGSAVPAEFFNATQAELLGLIQAGGLTPTQNGQQLATAIQRGQMNFAGASAQGGNQNAWIATLAPVPVDFPAGFTVTLFLFVSNNGPVTLNLNGKGAKSVRRSDGSELQAGDALAGEILTLVYDGTVWRAGRPLGNQYLPLAGGTLTGPLTLPGAPSQDLHAATRAYVDHPGFVGVASAVTLTQAHLRKYIEVTGGGSYTITLPAPEAATTTGGMYWFYNAGASEKTLATPSGNFVGPRGSNGPTLTLPRNAFVWVIAGYDNWVVVYQSYSFTLLGAARTLPPSALGGYVQLGGATTYTVTLPNPSDFSGAELEIYNSGSIAYTLATPSGQFVGPKGSGAATVSIPAGEYFMLRAGTVHWIAH</sequence>
<proteinExistence type="predicted"/>
<dbReference type="AlphaFoldDB" id="A0A1Q9AN68"/>
<organism evidence="1 2">
    <name type="scientific">Xaviernesmea rhizosphaerae</name>
    <dbReference type="NCBI Taxonomy" id="1672749"/>
    <lineage>
        <taxon>Bacteria</taxon>
        <taxon>Pseudomonadati</taxon>
        <taxon>Pseudomonadota</taxon>
        <taxon>Alphaproteobacteria</taxon>
        <taxon>Hyphomicrobiales</taxon>
        <taxon>Rhizobiaceae</taxon>
        <taxon>Rhizobium/Agrobacterium group</taxon>
        <taxon>Xaviernesmea</taxon>
    </lineage>
</organism>
<gene>
    <name evidence="1" type="ORF">BJF92_12240</name>
</gene>
<comment type="caution">
    <text evidence="1">The sequence shown here is derived from an EMBL/GenBank/DDBJ whole genome shotgun (WGS) entry which is preliminary data.</text>
</comment>
<accession>A0A1Q9AN68</accession>
<name>A0A1Q9AN68_9HYPH</name>
<evidence type="ECO:0008006" key="3">
    <source>
        <dbReference type="Google" id="ProtNLM"/>
    </source>
</evidence>
<reference evidence="1 2" key="1">
    <citation type="submission" date="2016-09" db="EMBL/GenBank/DDBJ databases">
        <title>Rhizobium sp. nov., a novel species isolated from the rice rhizosphere.</title>
        <authorList>
            <person name="Zhao J."/>
            <person name="Zhang X."/>
        </authorList>
    </citation>
    <scope>NUCLEOTIDE SEQUENCE [LARGE SCALE GENOMIC DNA]</scope>
    <source>
        <strain evidence="1 2">MH17</strain>
    </source>
</reference>
<dbReference type="Proteomes" id="UP000186143">
    <property type="component" value="Unassembled WGS sequence"/>
</dbReference>
<evidence type="ECO:0000313" key="1">
    <source>
        <dbReference type="EMBL" id="OLP56834.1"/>
    </source>
</evidence>